<evidence type="ECO:0000259" key="2">
    <source>
        <dbReference type="Pfam" id="PF00326"/>
    </source>
</evidence>
<dbReference type="SUPFAM" id="SSF53474">
    <property type="entry name" value="alpha/beta-Hydrolases"/>
    <property type="match status" value="1"/>
</dbReference>
<accession>A0A1I4KG00</accession>
<feature type="domain" description="Peptidase S9 prolyl oligopeptidase catalytic" evidence="2">
    <location>
        <begin position="392"/>
        <end position="605"/>
    </location>
</feature>
<dbReference type="Pfam" id="PF00326">
    <property type="entry name" value="Peptidase_S9"/>
    <property type="match status" value="1"/>
</dbReference>
<evidence type="ECO:0000313" key="4">
    <source>
        <dbReference type="Proteomes" id="UP000198804"/>
    </source>
</evidence>
<dbReference type="STRING" id="414703.SAMN04488125_12430"/>
<evidence type="ECO:0000313" key="3">
    <source>
        <dbReference type="EMBL" id="SFL77523.1"/>
    </source>
</evidence>
<keyword evidence="4" id="KW-1185">Reference proteome</keyword>
<name>A0A1I4KG00_9HYPH</name>
<dbReference type="EMBL" id="FOSV01000024">
    <property type="protein sequence ID" value="SFL77523.1"/>
    <property type="molecule type" value="Genomic_DNA"/>
</dbReference>
<sequence length="626" mass="68785">MVDLIPREHLFGNPTRYGHQISPDGKRLAWVAPFEGVLNIWSAPLDHLDAAQPVTRDRRRAVDSFAFAYDGRHLLYVQDADGDENFHVFAADLESGRHRDLTPYPGIAAGIVGMSRLVRDRVLLALNDRDARFHDLHSVDLATGERTLVVENPGFAGFLIDEHYAVRFAALNRRDGSSELLIRYGQSWKPWLTFPAEDARASGAENLDASGDILFCRDSRGRDTAALTRIDIASGETRTLAAHDEADIGTVLHDIETRAPIAYSVTHARRRWYVLDERFRDDFAFLDAQGLGDWYPASRSEDDALWIVVARSDTRVSEAALYDRRSKTLRSLGSARPELEGAPLAPMHPAVIHSRDGLELVSYLSRPLGAEGPGPLVLLVHGGPWARDSFGFDPMHQWLANRGYAALSVNFRSSTGFGKAFLNAGDGAWGRAMDDDLLDAVAWAVAEGVADPARIAIMGGSYGGYAALMALCRNPDTYACGIDLVGPANLETLVRTIPPYWEAMRAQLHRAIGDPDTEEGMALIRERSPVYFADRIRAPLMIVQGANDPRVKQAESDQMVAALDASGVPVTYLLYPDEGHGLVRPDNRLAFFARAEAFLARHLGGRCEPIREGEAAGSSVQVVREG</sequence>
<dbReference type="GO" id="GO:0004177">
    <property type="term" value="F:aminopeptidase activity"/>
    <property type="evidence" value="ECO:0007669"/>
    <property type="project" value="UniProtKB-KW"/>
</dbReference>
<dbReference type="SUPFAM" id="SSF82171">
    <property type="entry name" value="DPP6 N-terminal domain-like"/>
    <property type="match status" value="1"/>
</dbReference>
<dbReference type="OrthoDB" id="1094230at2"/>
<dbReference type="AlphaFoldDB" id="A0A1I4KG00"/>
<keyword evidence="1" id="KW-0378">Hydrolase</keyword>
<reference evidence="4" key="1">
    <citation type="submission" date="2016-10" db="EMBL/GenBank/DDBJ databases">
        <authorList>
            <person name="Varghese N."/>
            <person name="Submissions S."/>
        </authorList>
    </citation>
    <scope>NUCLEOTIDE SEQUENCE [LARGE SCALE GENOMIC DNA]</scope>
    <source>
        <strain evidence="4">CGMCC 1.6474</strain>
    </source>
</reference>
<dbReference type="InterPro" id="IPR001375">
    <property type="entry name" value="Peptidase_S9_cat"/>
</dbReference>
<dbReference type="GO" id="GO:0004252">
    <property type="term" value="F:serine-type endopeptidase activity"/>
    <property type="evidence" value="ECO:0007669"/>
    <property type="project" value="TreeGrafter"/>
</dbReference>
<keyword evidence="3" id="KW-0031">Aminopeptidase</keyword>
<dbReference type="Gene3D" id="3.40.50.1820">
    <property type="entry name" value="alpha/beta hydrolase"/>
    <property type="match status" value="1"/>
</dbReference>
<dbReference type="PANTHER" id="PTHR42776:SF27">
    <property type="entry name" value="DIPEPTIDYL PEPTIDASE FAMILY MEMBER 6"/>
    <property type="match status" value="1"/>
</dbReference>
<gene>
    <name evidence="3" type="ORF">SAMN04488125_12430</name>
</gene>
<proteinExistence type="predicted"/>
<keyword evidence="3" id="KW-0645">Protease</keyword>
<organism evidence="3 4">
    <name type="scientific">Methylorubrum salsuginis</name>
    <dbReference type="NCBI Taxonomy" id="414703"/>
    <lineage>
        <taxon>Bacteria</taxon>
        <taxon>Pseudomonadati</taxon>
        <taxon>Pseudomonadota</taxon>
        <taxon>Alphaproteobacteria</taxon>
        <taxon>Hyphomicrobiales</taxon>
        <taxon>Methylobacteriaceae</taxon>
        <taxon>Methylorubrum</taxon>
    </lineage>
</organism>
<dbReference type="Proteomes" id="UP000198804">
    <property type="component" value="Unassembled WGS sequence"/>
</dbReference>
<evidence type="ECO:0000256" key="1">
    <source>
        <dbReference type="ARBA" id="ARBA00022801"/>
    </source>
</evidence>
<protein>
    <submittedName>
        <fullName evidence="3">Dipeptidyl aminopeptidase/acylaminoacyl peptidase</fullName>
    </submittedName>
</protein>
<dbReference type="RefSeq" id="WP_091950768.1">
    <property type="nucleotide sequence ID" value="NZ_FOSV01000024.1"/>
</dbReference>
<dbReference type="InterPro" id="IPR011042">
    <property type="entry name" value="6-blade_b-propeller_TolB-like"/>
</dbReference>
<dbReference type="PANTHER" id="PTHR42776">
    <property type="entry name" value="SERINE PEPTIDASE S9 FAMILY MEMBER"/>
    <property type="match status" value="1"/>
</dbReference>
<dbReference type="Gene3D" id="2.120.10.30">
    <property type="entry name" value="TolB, C-terminal domain"/>
    <property type="match status" value="1"/>
</dbReference>
<dbReference type="GO" id="GO:0006508">
    <property type="term" value="P:proteolysis"/>
    <property type="evidence" value="ECO:0007669"/>
    <property type="project" value="InterPro"/>
</dbReference>
<dbReference type="InterPro" id="IPR029058">
    <property type="entry name" value="AB_hydrolase_fold"/>
</dbReference>